<evidence type="ECO:0000313" key="1">
    <source>
        <dbReference type="EMBL" id="GFD56921.1"/>
    </source>
</evidence>
<sequence>RVAEGNVVPEIGVLQLFVKLGDGVGQGVGQDRARLSGGLVLAPDGLEFQACVVLDDLLNAGDVLVVEVWCHAVGVDAHVLDEGLIVERE</sequence>
<dbReference type="AlphaFoldDB" id="A0A699XJ40"/>
<proteinExistence type="predicted"/>
<accession>A0A699XJ40</accession>
<dbReference type="EMBL" id="BKCJ011834849">
    <property type="protein sequence ID" value="GFD56921.1"/>
    <property type="molecule type" value="Genomic_DNA"/>
</dbReference>
<organism evidence="1">
    <name type="scientific">Tanacetum cinerariifolium</name>
    <name type="common">Dalmatian daisy</name>
    <name type="synonym">Chrysanthemum cinerariifolium</name>
    <dbReference type="NCBI Taxonomy" id="118510"/>
    <lineage>
        <taxon>Eukaryota</taxon>
        <taxon>Viridiplantae</taxon>
        <taxon>Streptophyta</taxon>
        <taxon>Embryophyta</taxon>
        <taxon>Tracheophyta</taxon>
        <taxon>Spermatophyta</taxon>
        <taxon>Magnoliopsida</taxon>
        <taxon>eudicotyledons</taxon>
        <taxon>Gunneridae</taxon>
        <taxon>Pentapetalae</taxon>
        <taxon>asterids</taxon>
        <taxon>campanulids</taxon>
        <taxon>Asterales</taxon>
        <taxon>Asteraceae</taxon>
        <taxon>Asteroideae</taxon>
        <taxon>Anthemideae</taxon>
        <taxon>Anthemidinae</taxon>
        <taxon>Tanacetum</taxon>
    </lineage>
</organism>
<protein>
    <submittedName>
        <fullName evidence="1">Uncharacterized protein</fullName>
    </submittedName>
</protein>
<name>A0A699XJ40_TANCI</name>
<feature type="non-terminal residue" evidence="1">
    <location>
        <position position="1"/>
    </location>
</feature>
<gene>
    <name evidence="1" type="ORF">Tci_928890</name>
</gene>
<reference evidence="1" key="1">
    <citation type="journal article" date="2019" name="Sci. Rep.">
        <title>Draft genome of Tanacetum cinerariifolium, the natural source of mosquito coil.</title>
        <authorList>
            <person name="Yamashiro T."/>
            <person name="Shiraishi A."/>
            <person name="Satake H."/>
            <person name="Nakayama K."/>
        </authorList>
    </citation>
    <scope>NUCLEOTIDE SEQUENCE</scope>
</reference>
<feature type="non-terminal residue" evidence="1">
    <location>
        <position position="89"/>
    </location>
</feature>
<comment type="caution">
    <text evidence="1">The sequence shown here is derived from an EMBL/GenBank/DDBJ whole genome shotgun (WGS) entry which is preliminary data.</text>
</comment>